<organism evidence="1">
    <name type="scientific">human gut metagenome</name>
    <dbReference type="NCBI Taxonomy" id="408170"/>
    <lineage>
        <taxon>unclassified sequences</taxon>
        <taxon>metagenomes</taxon>
        <taxon>organismal metagenomes</taxon>
    </lineage>
</organism>
<name>K1TFF3_9ZZZZ</name>
<proteinExistence type="predicted"/>
<dbReference type="EMBL" id="AJWY01004620">
    <property type="protein sequence ID" value="EKC71867.1"/>
    <property type="molecule type" value="Genomic_DNA"/>
</dbReference>
<reference evidence="1" key="1">
    <citation type="journal article" date="2013" name="Environ. Microbiol.">
        <title>Microbiota from the distal guts of lean and obese adolescents exhibit partial functional redundancy besides clear differences in community structure.</title>
        <authorList>
            <person name="Ferrer M."/>
            <person name="Ruiz A."/>
            <person name="Lanza F."/>
            <person name="Haange S.B."/>
            <person name="Oberbach A."/>
            <person name="Till H."/>
            <person name="Bargiela R."/>
            <person name="Campoy C."/>
            <person name="Segura M.T."/>
            <person name="Richter M."/>
            <person name="von Bergen M."/>
            <person name="Seifert J."/>
            <person name="Suarez A."/>
        </authorList>
    </citation>
    <scope>NUCLEOTIDE SEQUENCE</scope>
</reference>
<feature type="non-terminal residue" evidence="1">
    <location>
        <position position="1"/>
    </location>
</feature>
<evidence type="ECO:0000313" key="1">
    <source>
        <dbReference type="EMBL" id="EKC71867.1"/>
    </source>
</evidence>
<dbReference type="AlphaFoldDB" id="K1TFF3"/>
<gene>
    <name evidence="1" type="ORF">LEA_07035</name>
</gene>
<protein>
    <submittedName>
        <fullName evidence="1">Uncharacterized protein</fullName>
    </submittedName>
</protein>
<comment type="caution">
    <text evidence="1">The sequence shown here is derived from an EMBL/GenBank/DDBJ whole genome shotgun (WGS) entry which is preliminary data.</text>
</comment>
<accession>K1TFF3</accession>
<sequence length="35" mass="4157">GVDLTTEWGKPLVEGEYGIKKTIKDLFRLYKVRFR</sequence>